<comment type="pathway">
    <text evidence="5">Cofactor biosynthesis; coenzyme A biosynthesis; CoA from (R)-pantothenate: step 5/5.</text>
</comment>
<evidence type="ECO:0000256" key="1">
    <source>
        <dbReference type="ARBA" id="ARBA00009018"/>
    </source>
</evidence>
<dbReference type="InterPro" id="IPR001977">
    <property type="entry name" value="Depp_CoAkinase"/>
</dbReference>
<dbReference type="PANTHER" id="PTHR10695">
    <property type="entry name" value="DEPHOSPHO-COA KINASE-RELATED"/>
    <property type="match status" value="1"/>
</dbReference>
<protein>
    <recommendedName>
        <fullName evidence="5 6">Dephospho-CoA kinase</fullName>
        <ecNumber evidence="5 6">2.7.1.24</ecNumber>
    </recommendedName>
    <alternativeName>
        <fullName evidence="5">Dephosphocoenzyme A kinase</fullName>
    </alternativeName>
</protein>
<dbReference type="InterPro" id="IPR027417">
    <property type="entry name" value="P-loop_NTPase"/>
</dbReference>
<comment type="similarity">
    <text evidence="1 5">Belongs to the CoaE family.</text>
</comment>
<dbReference type="EMBL" id="JABCJE010000001">
    <property type="protein sequence ID" value="NVO22389.1"/>
    <property type="molecule type" value="Genomic_DNA"/>
</dbReference>
<dbReference type="GO" id="GO:0015937">
    <property type="term" value="P:coenzyme A biosynthetic process"/>
    <property type="evidence" value="ECO:0007669"/>
    <property type="project" value="UniProtKB-UniRule"/>
</dbReference>
<keyword evidence="5 7" id="KW-0418">Kinase</keyword>
<sequence length="196" mass="20840">MTYHLGLTGSIGTGKSSTAQIFADLGCAVWDADAAVHRIYGVGGSAVGPIGAAFPNAVVDGAVSRPALRAHLSEHPNDFNVLNGIVHPLVAADRDAFRATCPSDIAVYDIPLLFENGTEGALDAVCVTSIDADTQRQRVLARGTMSEEQFEQIKSRQMPDAEKRARADYVIITDTPENARLQVEAIVAKIRGESHA</sequence>
<evidence type="ECO:0000313" key="7">
    <source>
        <dbReference type="EMBL" id="NVO22389.1"/>
    </source>
</evidence>
<gene>
    <name evidence="5 7" type="primary">coaE</name>
    <name evidence="7" type="ORF">HJ536_03385</name>
</gene>
<dbReference type="EC" id="2.7.1.24" evidence="5 6"/>
<keyword evidence="3 5" id="KW-0067">ATP-binding</keyword>
<dbReference type="HAMAP" id="MF_00376">
    <property type="entry name" value="Dephospho_CoA_kinase"/>
    <property type="match status" value="1"/>
</dbReference>
<keyword evidence="5 7" id="KW-0808">Transferase</keyword>
<dbReference type="Proteomes" id="UP000592216">
    <property type="component" value="Unassembled WGS sequence"/>
</dbReference>
<keyword evidence="5" id="KW-0963">Cytoplasm</keyword>
<dbReference type="Pfam" id="PF01121">
    <property type="entry name" value="CoaE"/>
    <property type="match status" value="1"/>
</dbReference>
<evidence type="ECO:0000256" key="2">
    <source>
        <dbReference type="ARBA" id="ARBA00022741"/>
    </source>
</evidence>
<dbReference type="GO" id="GO:0004140">
    <property type="term" value="F:dephospho-CoA kinase activity"/>
    <property type="evidence" value="ECO:0007669"/>
    <property type="project" value="UniProtKB-UniRule"/>
</dbReference>
<dbReference type="GO" id="GO:0005737">
    <property type="term" value="C:cytoplasm"/>
    <property type="evidence" value="ECO:0007669"/>
    <property type="project" value="UniProtKB-SubCell"/>
</dbReference>
<dbReference type="CDD" id="cd02022">
    <property type="entry name" value="DPCK"/>
    <property type="match status" value="1"/>
</dbReference>
<reference evidence="7 8" key="1">
    <citation type="submission" date="2020-04" db="EMBL/GenBank/DDBJ databases">
        <title>Donghicola sp., a member of the Rhodobacteraceae family isolated from mangrove forest in Thailand.</title>
        <authorList>
            <person name="Charoenyingcharoen P."/>
            <person name="Yukphan P."/>
        </authorList>
    </citation>
    <scope>NUCLEOTIDE SEQUENCE [LARGE SCALE GENOMIC DNA]</scope>
    <source>
        <strain evidence="7 8">B5-SW-15</strain>
    </source>
</reference>
<dbReference type="NCBIfam" id="TIGR00152">
    <property type="entry name" value="dephospho-CoA kinase"/>
    <property type="match status" value="1"/>
</dbReference>
<dbReference type="UniPathway" id="UPA00241">
    <property type="reaction ID" value="UER00356"/>
</dbReference>
<dbReference type="Gene3D" id="3.40.50.300">
    <property type="entry name" value="P-loop containing nucleotide triphosphate hydrolases"/>
    <property type="match status" value="1"/>
</dbReference>
<dbReference type="RefSeq" id="WP_177156650.1">
    <property type="nucleotide sequence ID" value="NZ_JABCJE010000001.1"/>
</dbReference>
<organism evidence="7 8">
    <name type="scientific">Donghicola mangrovi</name>
    <dbReference type="NCBI Taxonomy" id="2729614"/>
    <lineage>
        <taxon>Bacteria</taxon>
        <taxon>Pseudomonadati</taxon>
        <taxon>Pseudomonadota</taxon>
        <taxon>Alphaproteobacteria</taxon>
        <taxon>Rhodobacterales</taxon>
        <taxon>Roseobacteraceae</taxon>
        <taxon>Donghicola</taxon>
    </lineage>
</organism>
<comment type="function">
    <text evidence="5">Catalyzes the phosphorylation of the 3'-hydroxyl group of dephosphocoenzyme A to form coenzyme A.</text>
</comment>
<evidence type="ECO:0000313" key="8">
    <source>
        <dbReference type="Proteomes" id="UP000592216"/>
    </source>
</evidence>
<keyword evidence="4 5" id="KW-0173">Coenzyme A biosynthesis</keyword>
<accession>A0A850Q7R5</accession>
<comment type="subcellular location">
    <subcellularLocation>
        <location evidence="5">Cytoplasm</location>
    </subcellularLocation>
</comment>
<comment type="catalytic activity">
    <reaction evidence="5">
        <text>3'-dephospho-CoA + ATP = ADP + CoA + H(+)</text>
        <dbReference type="Rhea" id="RHEA:18245"/>
        <dbReference type="ChEBI" id="CHEBI:15378"/>
        <dbReference type="ChEBI" id="CHEBI:30616"/>
        <dbReference type="ChEBI" id="CHEBI:57287"/>
        <dbReference type="ChEBI" id="CHEBI:57328"/>
        <dbReference type="ChEBI" id="CHEBI:456216"/>
        <dbReference type="EC" id="2.7.1.24"/>
    </reaction>
</comment>
<evidence type="ECO:0000256" key="4">
    <source>
        <dbReference type="ARBA" id="ARBA00022993"/>
    </source>
</evidence>
<evidence type="ECO:0000256" key="6">
    <source>
        <dbReference type="NCBIfam" id="TIGR00152"/>
    </source>
</evidence>
<name>A0A850Q7R5_9RHOB</name>
<dbReference type="PROSITE" id="PS51219">
    <property type="entry name" value="DPCK"/>
    <property type="match status" value="1"/>
</dbReference>
<proteinExistence type="inferred from homology"/>
<comment type="caution">
    <text evidence="7">The sequence shown here is derived from an EMBL/GenBank/DDBJ whole genome shotgun (WGS) entry which is preliminary data.</text>
</comment>
<dbReference type="GO" id="GO:0005524">
    <property type="term" value="F:ATP binding"/>
    <property type="evidence" value="ECO:0007669"/>
    <property type="project" value="UniProtKB-UniRule"/>
</dbReference>
<evidence type="ECO:0000256" key="3">
    <source>
        <dbReference type="ARBA" id="ARBA00022840"/>
    </source>
</evidence>
<dbReference type="AlphaFoldDB" id="A0A850Q7R5"/>
<evidence type="ECO:0000256" key="5">
    <source>
        <dbReference type="HAMAP-Rule" id="MF_00376"/>
    </source>
</evidence>
<dbReference type="SUPFAM" id="SSF52540">
    <property type="entry name" value="P-loop containing nucleoside triphosphate hydrolases"/>
    <property type="match status" value="1"/>
</dbReference>
<feature type="binding site" evidence="5">
    <location>
        <begin position="12"/>
        <end position="17"/>
    </location>
    <ligand>
        <name>ATP</name>
        <dbReference type="ChEBI" id="CHEBI:30616"/>
    </ligand>
</feature>
<dbReference type="PANTHER" id="PTHR10695:SF46">
    <property type="entry name" value="BIFUNCTIONAL COENZYME A SYNTHASE-RELATED"/>
    <property type="match status" value="1"/>
</dbReference>
<keyword evidence="2 5" id="KW-0547">Nucleotide-binding</keyword>